<dbReference type="GO" id="GO:0000271">
    <property type="term" value="P:polysaccharide biosynthetic process"/>
    <property type="evidence" value="ECO:0007669"/>
    <property type="project" value="TreeGrafter"/>
</dbReference>
<sequence>MKVSFIEDKRPDLARVGRLLEASAARNHWANGGPLWHRLRDEMSAHMGLPSDVCLIPCANAGIALEAMARLWAMRFGRRLRWLAPAFAFRNLGRGYFADVTFVDCDGDAMLDMAALRAVDPGSYDGIIAVNPMGHALGFDAVIAFARARNLPLLLDNAAGIGTRMPDWGWQAFSLHHTKPYGMGEGGLILVPAEAVDALEPLITYGDRPPEPPEAWLNNGKISDISCAFLLDRLQDAPNWIAASTEQRQRIVALAAEVGLVPLCGGGVPHVALTSVALLSDATVPEDLPGRLQHFMAGKYYRPLADLPQASDIFRRIISVPTHGGMAVLSDDQIRTDLARIAGEGRAAPAPWMLSGTAAAS</sequence>
<keyword evidence="4" id="KW-1185">Reference proteome</keyword>
<comment type="similarity">
    <text evidence="1 2">Belongs to the DegT/DnrJ/EryC1 family.</text>
</comment>
<evidence type="ECO:0000313" key="3">
    <source>
        <dbReference type="EMBL" id="MBL4930073.1"/>
    </source>
</evidence>
<dbReference type="GO" id="GO:0030170">
    <property type="term" value="F:pyridoxal phosphate binding"/>
    <property type="evidence" value="ECO:0007669"/>
    <property type="project" value="TreeGrafter"/>
</dbReference>
<name>A0A8J7MTU5_9RHOB</name>
<keyword evidence="3" id="KW-0808">Transferase</keyword>
<dbReference type="InterPro" id="IPR015421">
    <property type="entry name" value="PyrdxlP-dep_Trfase_major"/>
</dbReference>
<evidence type="ECO:0000256" key="2">
    <source>
        <dbReference type="RuleBase" id="RU004508"/>
    </source>
</evidence>
<comment type="caution">
    <text evidence="3">The sequence shown here is derived from an EMBL/GenBank/DDBJ whole genome shotgun (WGS) entry which is preliminary data.</text>
</comment>
<protein>
    <submittedName>
        <fullName evidence="3">DegT/DnrJ/EryC1/StrS aminotransferase family protein</fullName>
    </submittedName>
</protein>
<dbReference type="Proteomes" id="UP000619033">
    <property type="component" value="Unassembled WGS sequence"/>
</dbReference>
<dbReference type="RefSeq" id="WP_202662643.1">
    <property type="nucleotide sequence ID" value="NZ_JAESVP010000014.1"/>
</dbReference>
<gene>
    <name evidence="3" type="ORF">JI744_18395</name>
</gene>
<dbReference type="PANTHER" id="PTHR30244:SF34">
    <property type="entry name" value="DTDP-4-AMINO-4,6-DIDEOXYGALACTOSE TRANSAMINASE"/>
    <property type="match status" value="1"/>
</dbReference>
<dbReference type="Pfam" id="PF01041">
    <property type="entry name" value="DegT_DnrJ_EryC1"/>
    <property type="match status" value="1"/>
</dbReference>
<dbReference type="InterPro" id="IPR015424">
    <property type="entry name" value="PyrdxlP-dep_Trfase"/>
</dbReference>
<evidence type="ECO:0000256" key="1">
    <source>
        <dbReference type="ARBA" id="ARBA00037999"/>
    </source>
</evidence>
<reference evidence="3" key="1">
    <citation type="submission" date="2021-01" db="EMBL/GenBank/DDBJ databases">
        <title>Genome seq and assembly of Tabrizicola sp. KVB23.</title>
        <authorList>
            <person name="Chhetri G."/>
        </authorList>
    </citation>
    <scope>NUCLEOTIDE SEQUENCE</scope>
    <source>
        <strain evidence="3">KVB23</strain>
    </source>
</reference>
<accession>A0A8J7MTU5</accession>
<dbReference type="EMBL" id="JAESVP010000014">
    <property type="protein sequence ID" value="MBL4930073.1"/>
    <property type="molecule type" value="Genomic_DNA"/>
</dbReference>
<evidence type="ECO:0000313" key="4">
    <source>
        <dbReference type="Proteomes" id="UP000619033"/>
    </source>
</evidence>
<organism evidence="3 4">
    <name type="scientific">Fuscibacter oryzae</name>
    <dbReference type="NCBI Taxonomy" id="2803939"/>
    <lineage>
        <taxon>Bacteria</taxon>
        <taxon>Pseudomonadati</taxon>
        <taxon>Pseudomonadota</taxon>
        <taxon>Alphaproteobacteria</taxon>
        <taxon>Rhodobacterales</taxon>
        <taxon>Paracoccaceae</taxon>
        <taxon>Fuscibacter</taxon>
    </lineage>
</organism>
<dbReference type="SUPFAM" id="SSF53383">
    <property type="entry name" value="PLP-dependent transferases"/>
    <property type="match status" value="1"/>
</dbReference>
<dbReference type="InterPro" id="IPR000653">
    <property type="entry name" value="DegT/StrS_aminotransferase"/>
</dbReference>
<dbReference type="AlphaFoldDB" id="A0A8J7MTU5"/>
<dbReference type="PANTHER" id="PTHR30244">
    <property type="entry name" value="TRANSAMINASE"/>
    <property type="match status" value="1"/>
</dbReference>
<keyword evidence="2" id="KW-0663">Pyridoxal phosphate</keyword>
<dbReference type="Gene3D" id="3.40.640.10">
    <property type="entry name" value="Type I PLP-dependent aspartate aminotransferase-like (Major domain)"/>
    <property type="match status" value="1"/>
</dbReference>
<keyword evidence="3" id="KW-0032">Aminotransferase</keyword>
<proteinExistence type="inferred from homology"/>
<dbReference type="GO" id="GO:0008483">
    <property type="term" value="F:transaminase activity"/>
    <property type="evidence" value="ECO:0007669"/>
    <property type="project" value="UniProtKB-KW"/>
</dbReference>